<dbReference type="Proteomes" id="UP001501442">
    <property type="component" value="Unassembled WGS sequence"/>
</dbReference>
<sequence>MPTPAEFLDQVRKRSGSDAARVLQLVPDLEEALRKARRQAWSKPGRALDAYQRIAGLLAPAVPAALPALYEHAARVFVSTDHGTYAARMLAAAREAEVAHGLDVDDDHIDEIFLAFAVAGALPVKAMGDYAKELTGRLPTDEAFRRYARLCVRRTEAGLAPAAPMAAAIRRLAKAAGDQAALEQAYLAEMVGLPAIVRAPAGWWSAHRTALVALAEREPRVRGTLLGLIPGYHRDLTGAQIREVFVEWLALLERCGATAALDDAVPDEARPAGGTAGWLDRLLTAWSHGWGGESQLPGLNPLVRRIAGRLRAELAATGGAVRVPHDLDLLDLLLELDVPVADPDEDHYLELDEWAARSERRELWALAADPRFAAAFARKADGYHGERHLRTIRTLAASPGGRSMLTGWVRDIMRRSHSPGLPGLLTPHRLLEWLPADIRALGAGDERLDLVTEIVRTLRGGLVGELCWPAYEKAVAEVLSGGDRTAPLLVDAWPYLVVAGDSEVRVVGRDGCVLSHTFRLPADHRSASAGFQFVDGALLVFWRTLDGRAAGYWHVPGRPDPAPAPLAGAAPDDEAFSISREWGRGLSAAMTLPVPGGGRTAGGAVLRPGGTAVPDAHLVIGDGSSFWAFDTRTSRWVGYDPATGARNTASPPVFVAKAGEGTPVAKQSWIRPADTDAATPLGTPVDGLLGWRVTELPGGAVRGEDLAGRTVTIARPVRGGHGTTYPFAALTLPGDERLRALLRNEHGFGPAHLVDPDGVVTATDDGPFAANAPHLPPQAYWTMLRPRDPNGSVALRGVGRETAAALFEAALAGEEDLPALVRRLIPQISDRTLAAGVAGVARFAAERCAFLAGLSADGRERPEPEVGDPRTDPRDDLLGSALSGLYLNRHTEAVGFHRIGGVVLALPQLRAMHRALTDDESADAPAGRLHLDGPGLRSSSVVWDKVLGGCAAIAFRAAADTTPLAEREALRRLLTLVDTLGLDSARTGRWRRFDLHLDAGTLAAAGGGDEWDDRMRGVLSLGDGAFLAFVEANNPVRGPKRDEYGCDFVALFHDPAGRFEVPVPYTVRSSTPIGTGREPGWLRRFLTEWAERGPVTWKEPAAEEFARLTGVVPTLARLLVAGLPESQREEFPSPELRTRLSLDPAVAAVLSGDVARLGVRGIPAEAVGALLPEDPARLWTEGPDIAAAAEVWNATVGRRTPVPEALLTEGAKAGRQTYWGFDRRPWPPSEAVQAMGDPAGCAELTRDLRWVVEDVKIVPADPDTVGFTGEVLVGTVTTACWLAHRLPAGDPLRRALPTALALARDRLAAPGMLLGLGSLFELPPFRAAVGEPDETGGPDEEWHRRDHGWQRYGAIIVPDHDHSTRPIIRTALLDDEGGDPNLPIRYGLGDVTGPRTDPCAEALRLVHDPRFAALLADPGDPAAGERDKDGTWWPQDPARSVPKLVAELAGEHTLTEDTAALYLILLALPDPTDRNVARWTGWKPARLKAARAELAATDLVVEGRRARAGRSLFLPGGWEALKAPHLPLETWKAPLFGVTSSLTWGGEKSTALGTILPTEPVADLFRRVWRRVQDGDAPCYE</sequence>
<organism evidence="1 2">
    <name type="scientific">Actinoallomurus vinaceus</name>
    <dbReference type="NCBI Taxonomy" id="1080074"/>
    <lineage>
        <taxon>Bacteria</taxon>
        <taxon>Bacillati</taxon>
        <taxon>Actinomycetota</taxon>
        <taxon>Actinomycetes</taxon>
        <taxon>Streptosporangiales</taxon>
        <taxon>Thermomonosporaceae</taxon>
        <taxon>Actinoallomurus</taxon>
    </lineage>
</organism>
<reference evidence="2" key="1">
    <citation type="journal article" date="2019" name="Int. J. Syst. Evol. Microbiol.">
        <title>The Global Catalogue of Microorganisms (GCM) 10K type strain sequencing project: providing services to taxonomists for standard genome sequencing and annotation.</title>
        <authorList>
            <consortium name="The Broad Institute Genomics Platform"/>
            <consortium name="The Broad Institute Genome Sequencing Center for Infectious Disease"/>
            <person name="Wu L."/>
            <person name="Ma J."/>
        </authorList>
    </citation>
    <scope>NUCLEOTIDE SEQUENCE [LARGE SCALE GENOMIC DNA]</scope>
    <source>
        <strain evidence="2">JCM 17939</strain>
    </source>
</reference>
<evidence type="ECO:0000313" key="1">
    <source>
        <dbReference type="EMBL" id="GAA4624428.1"/>
    </source>
</evidence>
<proteinExistence type="predicted"/>
<dbReference type="GO" id="GO:0003677">
    <property type="term" value="F:DNA binding"/>
    <property type="evidence" value="ECO:0007669"/>
    <property type="project" value="UniProtKB-KW"/>
</dbReference>
<keyword evidence="2" id="KW-1185">Reference proteome</keyword>
<evidence type="ECO:0000313" key="2">
    <source>
        <dbReference type="Proteomes" id="UP001501442"/>
    </source>
</evidence>
<dbReference type="EMBL" id="BAABHK010000003">
    <property type="protein sequence ID" value="GAA4624428.1"/>
    <property type="molecule type" value="Genomic_DNA"/>
</dbReference>
<dbReference type="RefSeq" id="WP_345430845.1">
    <property type="nucleotide sequence ID" value="NZ_BAABHK010000003.1"/>
</dbReference>
<keyword evidence="1" id="KW-0238">DNA-binding</keyword>
<protein>
    <submittedName>
        <fullName evidence="1">DNA-binding protein</fullName>
    </submittedName>
</protein>
<accession>A0ABP8U8L2</accession>
<gene>
    <name evidence="1" type="ORF">GCM10023196_024520</name>
</gene>
<name>A0ABP8U8L2_9ACTN</name>
<comment type="caution">
    <text evidence="1">The sequence shown here is derived from an EMBL/GenBank/DDBJ whole genome shotgun (WGS) entry which is preliminary data.</text>
</comment>